<dbReference type="RefSeq" id="WP_189995206.1">
    <property type="nucleotide sequence ID" value="NZ_BMZS01000015.1"/>
</dbReference>
<evidence type="ECO:0000259" key="3">
    <source>
        <dbReference type="Pfam" id="PF12850"/>
    </source>
</evidence>
<evidence type="ECO:0000256" key="1">
    <source>
        <dbReference type="ARBA" id="ARBA00008950"/>
    </source>
</evidence>
<dbReference type="Pfam" id="PF12850">
    <property type="entry name" value="Metallophos_2"/>
    <property type="match status" value="1"/>
</dbReference>
<keyword evidence="5" id="KW-1185">Reference proteome</keyword>
<dbReference type="SUPFAM" id="SSF56300">
    <property type="entry name" value="Metallo-dependent phosphatases"/>
    <property type="match status" value="1"/>
</dbReference>
<dbReference type="EMBL" id="BMZS01000015">
    <property type="protein sequence ID" value="GHD62646.1"/>
    <property type="molecule type" value="Genomic_DNA"/>
</dbReference>
<comment type="similarity">
    <text evidence="1 2">Belongs to the metallophosphoesterase superfamily. YfcE family.</text>
</comment>
<reference evidence="4" key="1">
    <citation type="journal article" date="2014" name="Int. J. Syst. Evol. Microbiol.">
        <title>Complete genome sequence of Corynebacterium casei LMG S-19264T (=DSM 44701T), isolated from a smear-ripened cheese.</title>
        <authorList>
            <consortium name="US DOE Joint Genome Institute (JGI-PGF)"/>
            <person name="Walter F."/>
            <person name="Albersmeier A."/>
            <person name="Kalinowski J."/>
            <person name="Ruckert C."/>
        </authorList>
    </citation>
    <scope>NUCLEOTIDE SEQUENCE</scope>
    <source>
        <strain evidence="4">KCTC 42651</strain>
    </source>
</reference>
<dbReference type="InterPro" id="IPR029052">
    <property type="entry name" value="Metallo-depent_PP-like"/>
</dbReference>
<dbReference type="InterPro" id="IPR000979">
    <property type="entry name" value="Phosphodiesterase_MJ0936/Vps29"/>
</dbReference>
<name>A0A919CSA7_9PROT</name>
<evidence type="ECO:0000313" key="4">
    <source>
        <dbReference type="EMBL" id="GHD62646.1"/>
    </source>
</evidence>
<dbReference type="GO" id="GO:0046872">
    <property type="term" value="F:metal ion binding"/>
    <property type="evidence" value="ECO:0007669"/>
    <property type="project" value="UniProtKB-KW"/>
</dbReference>
<reference evidence="4" key="2">
    <citation type="submission" date="2020-09" db="EMBL/GenBank/DDBJ databases">
        <authorList>
            <person name="Sun Q."/>
            <person name="Kim S."/>
        </authorList>
    </citation>
    <scope>NUCLEOTIDE SEQUENCE</scope>
    <source>
        <strain evidence="4">KCTC 42651</strain>
    </source>
</reference>
<protein>
    <recommendedName>
        <fullName evidence="2">Phosphoesterase</fullName>
        <ecNumber evidence="2">3.1.4.-</ecNumber>
    </recommendedName>
</protein>
<sequence>MLTIGVVSDTHGLLRPEAAARLAGVAHIVHAGDIGRPEVIAELERIAPVTAIRGNVDTGAWATAWPETRTVTLGGRRLHLLHDLNALALDPAAEGIDAVISGHSHKPRVETVGGVLYLNPGSAGPRRFRLPVTLATLEIAGDGLRATLHHLLVDPA</sequence>
<dbReference type="Gene3D" id="3.60.21.10">
    <property type="match status" value="1"/>
</dbReference>
<accession>A0A919CSA7</accession>
<proteinExistence type="inferred from homology"/>
<dbReference type="InterPro" id="IPR024654">
    <property type="entry name" value="Calcineurin-like_PHP_lpxH"/>
</dbReference>
<dbReference type="AlphaFoldDB" id="A0A919CSA7"/>
<evidence type="ECO:0000313" key="5">
    <source>
        <dbReference type="Proteomes" id="UP000630353"/>
    </source>
</evidence>
<dbReference type="Proteomes" id="UP000630353">
    <property type="component" value="Unassembled WGS sequence"/>
</dbReference>
<dbReference type="NCBIfam" id="TIGR00040">
    <property type="entry name" value="yfcE"/>
    <property type="match status" value="1"/>
</dbReference>
<dbReference type="EC" id="3.1.4.-" evidence="2"/>
<gene>
    <name evidence="4" type="ORF">GCM10017083_51620</name>
</gene>
<comment type="cofactor">
    <cofactor evidence="2">
        <name>a divalent metal cation</name>
        <dbReference type="ChEBI" id="CHEBI:60240"/>
    </cofactor>
</comment>
<dbReference type="PANTHER" id="PTHR11124">
    <property type="entry name" value="VACUOLAR SORTING PROTEIN VPS29"/>
    <property type="match status" value="1"/>
</dbReference>
<organism evidence="4 5">
    <name type="scientific">Thalassobaculum fulvum</name>
    <dbReference type="NCBI Taxonomy" id="1633335"/>
    <lineage>
        <taxon>Bacteria</taxon>
        <taxon>Pseudomonadati</taxon>
        <taxon>Pseudomonadota</taxon>
        <taxon>Alphaproteobacteria</taxon>
        <taxon>Rhodospirillales</taxon>
        <taxon>Thalassobaculaceae</taxon>
        <taxon>Thalassobaculum</taxon>
    </lineage>
</organism>
<keyword evidence="2" id="KW-0479">Metal-binding</keyword>
<feature type="domain" description="Calcineurin-like phosphoesterase" evidence="3">
    <location>
        <begin position="3"/>
        <end position="140"/>
    </location>
</feature>
<comment type="caution">
    <text evidence="4">The sequence shown here is derived from an EMBL/GenBank/DDBJ whole genome shotgun (WGS) entry which is preliminary data.</text>
</comment>
<dbReference type="GO" id="GO:0016787">
    <property type="term" value="F:hydrolase activity"/>
    <property type="evidence" value="ECO:0007669"/>
    <property type="project" value="UniProtKB-UniRule"/>
</dbReference>
<evidence type="ECO:0000256" key="2">
    <source>
        <dbReference type="RuleBase" id="RU362039"/>
    </source>
</evidence>